<accession>A0A6J5X2I1</accession>
<dbReference type="AlphaFoldDB" id="A0A6J5X2I1"/>
<name>A0A6J5X2I1_PRUAR</name>
<proteinExistence type="predicted"/>
<dbReference type="Proteomes" id="UP000507245">
    <property type="component" value="Unassembled WGS sequence"/>
</dbReference>
<evidence type="ECO:0000313" key="1">
    <source>
        <dbReference type="EMBL" id="CAB4306981.1"/>
    </source>
</evidence>
<reference evidence="2" key="1">
    <citation type="journal article" date="2020" name="Genome Biol.">
        <title>Gamete binning: chromosome-level and haplotype-resolved genome assembly enabled by high-throughput single-cell sequencing of gamete genomes.</title>
        <authorList>
            <person name="Campoy J.A."/>
            <person name="Sun H."/>
            <person name="Goel M."/>
            <person name="Jiao W.-B."/>
            <person name="Folz-Donahue K."/>
            <person name="Wang N."/>
            <person name="Rubio M."/>
            <person name="Liu C."/>
            <person name="Kukat C."/>
            <person name="Ruiz D."/>
            <person name="Huettel B."/>
            <person name="Schneeberger K."/>
        </authorList>
    </citation>
    <scope>NUCLEOTIDE SEQUENCE [LARGE SCALE GENOMIC DNA]</scope>
    <source>
        <strain evidence="2">cv. Rojo Pasion</strain>
    </source>
</reference>
<sequence>MRDGVGRRHPQPGDVVASRVALSVVTVFGNVLKYLELTVLNGKVGDYDITCQQLCFWGLGGLVASDVELGLEVAARAYAKGVGV</sequence>
<gene>
    <name evidence="1" type="ORF">ORAREDHAP_LOCUS25334</name>
</gene>
<evidence type="ECO:0000313" key="2">
    <source>
        <dbReference type="Proteomes" id="UP000507245"/>
    </source>
</evidence>
<organism evidence="1 2">
    <name type="scientific">Prunus armeniaca</name>
    <name type="common">Apricot</name>
    <name type="synonym">Armeniaca vulgaris</name>
    <dbReference type="NCBI Taxonomy" id="36596"/>
    <lineage>
        <taxon>Eukaryota</taxon>
        <taxon>Viridiplantae</taxon>
        <taxon>Streptophyta</taxon>
        <taxon>Embryophyta</taxon>
        <taxon>Tracheophyta</taxon>
        <taxon>Spermatophyta</taxon>
        <taxon>Magnoliopsida</taxon>
        <taxon>eudicotyledons</taxon>
        <taxon>Gunneridae</taxon>
        <taxon>Pentapetalae</taxon>
        <taxon>rosids</taxon>
        <taxon>fabids</taxon>
        <taxon>Rosales</taxon>
        <taxon>Rosaceae</taxon>
        <taxon>Amygdaloideae</taxon>
        <taxon>Amygdaleae</taxon>
        <taxon>Prunus</taxon>
    </lineage>
</organism>
<keyword evidence="2" id="KW-1185">Reference proteome</keyword>
<dbReference type="EMBL" id="CAEKKB010000004">
    <property type="protein sequence ID" value="CAB4306981.1"/>
    <property type="molecule type" value="Genomic_DNA"/>
</dbReference>
<protein>
    <submittedName>
        <fullName evidence="1">Uncharacterized protein</fullName>
    </submittedName>
</protein>